<dbReference type="InterPro" id="IPR036188">
    <property type="entry name" value="FAD/NAD-bd_sf"/>
</dbReference>
<feature type="domain" description="FAD-binding" evidence="4">
    <location>
        <begin position="715"/>
        <end position="1039"/>
    </location>
</feature>
<dbReference type="Pfam" id="PF01494">
    <property type="entry name" value="FAD_binding_3"/>
    <property type="match status" value="1"/>
</dbReference>
<feature type="transmembrane region" description="Helical" evidence="3">
    <location>
        <begin position="1766"/>
        <end position="1785"/>
    </location>
</feature>
<evidence type="ECO:0000256" key="1">
    <source>
        <dbReference type="ARBA" id="ARBA00023033"/>
    </source>
</evidence>
<dbReference type="Gene3D" id="3.50.50.60">
    <property type="entry name" value="FAD/NAD(P)-binding domain"/>
    <property type="match status" value="1"/>
</dbReference>
<dbReference type="EMBL" id="LSRX01000176">
    <property type="protein sequence ID" value="OLQ05754.1"/>
    <property type="molecule type" value="Genomic_DNA"/>
</dbReference>
<evidence type="ECO:0000259" key="4">
    <source>
        <dbReference type="Pfam" id="PF01494"/>
    </source>
</evidence>
<feature type="transmembrane region" description="Helical" evidence="3">
    <location>
        <begin position="1493"/>
        <end position="1516"/>
    </location>
</feature>
<dbReference type="SUPFAM" id="SSF51905">
    <property type="entry name" value="FAD/NAD(P)-binding domain"/>
    <property type="match status" value="1"/>
</dbReference>
<dbReference type="Gene3D" id="3.40.50.11350">
    <property type="match status" value="1"/>
</dbReference>
<feature type="transmembrane region" description="Helical" evidence="3">
    <location>
        <begin position="1645"/>
        <end position="1664"/>
    </location>
</feature>
<evidence type="ECO:0000313" key="6">
    <source>
        <dbReference type="Proteomes" id="UP000186817"/>
    </source>
</evidence>
<keyword evidence="3" id="KW-1133">Transmembrane helix</keyword>
<feature type="transmembrane region" description="Helical" evidence="3">
    <location>
        <begin position="1676"/>
        <end position="1702"/>
    </location>
</feature>
<feature type="region of interest" description="Disordered" evidence="2">
    <location>
        <begin position="81"/>
        <end position="109"/>
    </location>
</feature>
<evidence type="ECO:0000256" key="2">
    <source>
        <dbReference type="SAM" id="MobiDB-lite"/>
    </source>
</evidence>
<dbReference type="GO" id="GO:0004502">
    <property type="term" value="F:kynurenine 3-monooxygenase activity"/>
    <property type="evidence" value="ECO:0007669"/>
    <property type="project" value="TreeGrafter"/>
</dbReference>
<reference evidence="5 6" key="1">
    <citation type="submission" date="2016-02" db="EMBL/GenBank/DDBJ databases">
        <title>Genome analysis of coral dinoflagellate symbionts highlights evolutionary adaptations to a symbiotic lifestyle.</title>
        <authorList>
            <person name="Aranda M."/>
            <person name="Li Y."/>
            <person name="Liew Y.J."/>
            <person name="Baumgarten S."/>
            <person name="Simakov O."/>
            <person name="Wilson M."/>
            <person name="Piel J."/>
            <person name="Ashoor H."/>
            <person name="Bougouffa S."/>
            <person name="Bajic V.B."/>
            <person name="Ryu T."/>
            <person name="Ravasi T."/>
            <person name="Bayer T."/>
            <person name="Micklem G."/>
            <person name="Kim H."/>
            <person name="Bhak J."/>
            <person name="Lajeunesse T.C."/>
            <person name="Voolstra C.R."/>
        </authorList>
    </citation>
    <scope>NUCLEOTIDE SEQUENCE [LARGE SCALE GENOMIC DNA]</scope>
    <source>
        <strain evidence="5 6">CCMP2467</strain>
    </source>
</reference>
<name>A0A1Q9EE96_SYMMI</name>
<dbReference type="OrthoDB" id="10053569at2759"/>
<evidence type="ECO:0000313" key="5">
    <source>
        <dbReference type="EMBL" id="OLQ05754.1"/>
    </source>
</evidence>
<keyword evidence="1 5" id="KW-0560">Oxidoreductase</keyword>
<dbReference type="Proteomes" id="UP000186817">
    <property type="component" value="Unassembled WGS sequence"/>
</dbReference>
<keyword evidence="3" id="KW-0472">Membrane</keyword>
<dbReference type="PRINTS" id="PR00420">
    <property type="entry name" value="RNGMNOXGNASE"/>
</dbReference>
<protein>
    <submittedName>
        <fullName evidence="5">Kynurenine 3-monooxygenase</fullName>
    </submittedName>
</protein>
<comment type="caution">
    <text evidence="5">The sequence shown here is derived from an EMBL/GenBank/DDBJ whole genome shotgun (WGS) entry which is preliminary data.</text>
</comment>
<evidence type="ECO:0000256" key="3">
    <source>
        <dbReference type="SAM" id="Phobius"/>
    </source>
</evidence>
<feature type="transmembrane region" description="Helical" evidence="3">
    <location>
        <begin position="1615"/>
        <end position="1639"/>
    </location>
</feature>
<proteinExistence type="predicted"/>
<keyword evidence="6" id="KW-1185">Reference proteome</keyword>
<organism evidence="5 6">
    <name type="scientific">Symbiodinium microadriaticum</name>
    <name type="common">Dinoflagellate</name>
    <name type="synonym">Zooxanthella microadriatica</name>
    <dbReference type="NCBI Taxonomy" id="2951"/>
    <lineage>
        <taxon>Eukaryota</taxon>
        <taxon>Sar</taxon>
        <taxon>Alveolata</taxon>
        <taxon>Dinophyceae</taxon>
        <taxon>Suessiales</taxon>
        <taxon>Symbiodiniaceae</taxon>
        <taxon>Symbiodinium</taxon>
    </lineage>
</organism>
<dbReference type="GO" id="GO:0071949">
    <property type="term" value="F:FAD binding"/>
    <property type="evidence" value="ECO:0007669"/>
    <property type="project" value="InterPro"/>
</dbReference>
<keyword evidence="1 5" id="KW-0503">Monooxygenase</keyword>
<dbReference type="PANTHER" id="PTHR46028:SF5">
    <property type="entry name" value="KYNURENINE 3-MONOOXYGENASE"/>
    <property type="match status" value="1"/>
</dbReference>
<dbReference type="GO" id="GO:0070189">
    <property type="term" value="P:kynurenine metabolic process"/>
    <property type="evidence" value="ECO:0007669"/>
    <property type="project" value="TreeGrafter"/>
</dbReference>
<accession>A0A1Q9EE96</accession>
<gene>
    <name evidence="5" type="primary">kmo</name>
    <name evidence="5" type="ORF">AK812_SmicGene11022</name>
</gene>
<keyword evidence="3" id="KW-0812">Transmembrane</keyword>
<sequence>MNNVCFEFDWPKTGRRSSTLADLAASVNQTVEALLRSEVAQAKAPLLSKQVKVVFLPSGKVATMKRGIEILKAAEESQRWAKFKKQKREKEHRSRSGWQSEQPNEKQQLRGTNGVFAWLQDALAKQLALPGLDMPNGQFSWAQAAKAWKSQPVDWRPASEILSTDAEPDEPLTTEAWDISTSSEPLGLQAVLDYVAPYWEVVYEGNESAAEHAEELYFTYLYNVTAESREAAVLQACWHGLATGANSEQPLLCDTASKAFLSVTLPRITELCDPRFEGDYSAVLVTYHDNGLFANILQLLDALLLAKPGAPVLVDWQRKGGEGHFQYGRIGFDLFEHLFSRTQRCRSWGKYSADRRLQSSSYNMNKRVSILFMNMLRGLIWSVPPKDFQALRVGYHRAMQGALTISPLISRRVREVTETWPERARVVGVHKRLGTNEVAACQLAQRNPPPEEYLEAAKALLQQTPPGVQQVLYLATDEVQTVEVFRKALPPGSQIQLCCRDGVKRSRGGVRPDGIDNEVHRSPCEAVDAEDALVDAMCLSKCTDLVCIDSNLSIFVSMLNPRIHIHAMSDAVPPGWEERANYPREPVYSSYRVAWNPGLFLSDRRTRKLMMKEARKIMELAILAPHLEPFAAMSVAQTVPRGVPNASRHPVLFKLAKIIGGSSLRQVRTQVSEALSHRTLSTKFLVLAGLLCVAPAFTSLSRPSRGPSVSQRASKVVISGAGPAGLLAARCILDRRPEANLEILEKRGDPRTEQISGFRAYSLGLNIRGRTALQHWEGLWERVSSKGVLSDKFLLHIGGQQLQLRANRPGSVPTLLIARNDLCAALLDDLEKHHGASASGRLSIHFGETLDMIDLKQHTCKTSQGREIGYDDLIGADGVNSLVRSALSTASAFRSESVDLRGQFKVWVGPCPKSMDPMAVHAMSSREYTLFSIPRVDGRLCTILSWTGEAPDFLENSDELIRQRIGADFPSFGPPELSAVEQLQAQRPSKATTIRANRYHDKDGHAMLLGDAAHSTGGTLGQGANSALADVVFLDQLLRKHDAGASVVKDIGEEFSAARQPEGLALWKLLQLPPKGPASVLYLASQGVAGLLSRLLDWLPVGQPPVQNLLSETTTPYSEIVSRNGFWIDMALQDAPGAEISSFESAFPSTAAEIVGQVLFDQIVRATGRYWEGWVELENGGWVRAQGGRSGCWAMEYVENQMVSMRRVSRGELLVPEGERLPRRRRPDEPLPSACCRAETSAYTACTWSYEAAKQSAKHPKMPEHEGAKLLPSDAARQDELEGRRKRLLEGIPILSENRSVSGCQRFCLAILRSIIFVAATVGLLWLQIWLSETNVETFRETSIHKRAILGENGTIKDTSDEACPVYVELQDPWAYHLAKLGSLQINIVPHGRFADDLPTIQWYASEEVYRNRDVYLLFSMGARALNPAVVSIGLEEAMSTERYMTALQEAFSRNLLNPLEQESVKGTMFVHASEGKQWVDGGWTDVVVSQDWLAISGLAFGLLLLLCFTVLKWIWKEVNHDWKLNCDVWVAQHEYLWERTKRSKIFAVDSHTLTEAEMEAALAKKTPKDKDDSDDLELSFQDRVVMCSPFFVLDNFLANAYSCEEQVGLSVASAILHAVAFSAVCLLPSYACCLMPAWGPSFHVIASAYGLCIILLGPFYYFSFGNITVRFALSVLQIACLAFWTVLTVAYLVSAIIYLSAISAVNEDLIPDALSPLATIVAYVAVITVRLKDLQQHYMEILKGKKSKGFIISQIQRLGFSTGEIVMLVLEGVAALLGLLILQLRVRNAYAGPGMHGNLLSSAILPSYAVVHSVVQLRKSSNSDAASNVDEVTGAITADAVTRLAGD</sequence>
<dbReference type="PANTHER" id="PTHR46028">
    <property type="entry name" value="KYNURENINE 3-MONOOXYGENASE"/>
    <property type="match status" value="1"/>
</dbReference>
<dbReference type="InterPro" id="IPR002938">
    <property type="entry name" value="FAD-bd"/>
</dbReference>